<keyword evidence="2" id="KW-0288">FMN</keyword>
<dbReference type="GO" id="GO:0008726">
    <property type="term" value="F:alkanesulfonate monooxygenase activity"/>
    <property type="evidence" value="ECO:0007669"/>
    <property type="project" value="TreeGrafter"/>
</dbReference>
<dbReference type="OrthoDB" id="9814695at2"/>
<keyword evidence="7" id="KW-1185">Reference proteome</keyword>
<name>W9GCT2_9MICO</name>
<evidence type="ECO:0000256" key="3">
    <source>
        <dbReference type="ARBA" id="ARBA00023002"/>
    </source>
</evidence>
<dbReference type="STRING" id="1386089.N865_03650"/>
<organism evidence="6 7">
    <name type="scientific">Intrasporangium oryzae NRRL B-24470</name>
    <dbReference type="NCBI Taxonomy" id="1386089"/>
    <lineage>
        <taxon>Bacteria</taxon>
        <taxon>Bacillati</taxon>
        <taxon>Actinomycetota</taxon>
        <taxon>Actinomycetes</taxon>
        <taxon>Micrococcales</taxon>
        <taxon>Intrasporangiaceae</taxon>
        <taxon>Intrasporangium</taxon>
    </lineage>
</organism>
<dbReference type="EMBL" id="AWSA01000005">
    <property type="protein sequence ID" value="EWT03017.1"/>
    <property type="molecule type" value="Genomic_DNA"/>
</dbReference>
<dbReference type="PANTHER" id="PTHR42847:SF4">
    <property type="entry name" value="ALKANESULFONATE MONOOXYGENASE-RELATED"/>
    <property type="match status" value="1"/>
</dbReference>
<sequence length="308" mass="32980">MSTSRALKVGVQLPEVERRVDWPELVTMARTAEDVGLDSLWLGDHLLYDLPGGVTRGPWEAWTSLAALAAVTERVELGPFVASTSFHAPAMLAKQATTVDAISGGRIVLGLGAGWNEREYTAFGFPFDHRVSRFEEAFTIIRELVRDGRSDFRGRYHEVVDCVLDPRPSRPGGPPLMLGSTSPRMLRIGLPHVDLWNTWWSDYGNTVDGFVALRARVEESAQAAGRAPGAVGATAAVLVQLEGGVGRTMGDGSYNLPVTPVPGDPAAISEHLHAMASAGAVHVQLVLDPITTDSIEIVGRALTVLDGA</sequence>
<dbReference type="InterPro" id="IPR011251">
    <property type="entry name" value="Luciferase-like_dom"/>
</dbReference>
<dbReference type="GO" id="GO:0046306">
    <property type="term" value="P:alkanesulfonate catabolic process"/>
    <property type="evidence" value="ECO:0007669"/>
    <property type="project" value="TreeGrafter"/>
</dbReference>
<dbReference type="Gene3D" id="3.20.20.30">
    <property type="entry name" value="Luciferase-like domain"/>
    <property type="match status" value="1"/>
</dbReference>
<dbReference type="PANTHER" id="PTHR42847">
    <property type="entry name" value="ALKANESULFONATE MONOOXYGENASE"/>
    <property type="match status" value="1"/>
</dbReference>
<evidence type="ECO:0000256" key="2">
    <source>
        <dbReference type="ARBA" id="ARBA00022643"/>
    </source>
</evidence>
<evidence type="ECO:0000313" key="6">
    <source>
        <dbReference type="EMBL" id="EWT03017.1"/>
    </source>
</evidence>
<dbReference type="AlphaFoldDB" id="W9GCT2"/>
<accession>W9GCT2</accession>
<comment type="caution">
    <text evidence="6">The sequence shown here is derived from an EMBL/GenBank/DDBJ whole genome shotgun (WGS) entry which is preliminary data.</text>
</comment>
<keyword evidence="4" id="KW-0503">Monooxygenase</keyword>
<dbReference type="PATRIC" id="fig|1386089.3.peg.636"/>
<reference evidence="6 7" key="1">
    <citation type="submission" date="2013-08" db="EMBL/GenBank/DDBJ databases">
        <title>Intrasporangium oryzae NRRL B-24470.</title>
        <authorList>
            <person name="Liu H."/>
            <person name="Wang G."/>
        </authorList>
    </citation>
    <scope>NUCLEOTIDE SEQUENCE [LARGE SCALE GENOMIC DNA]</scope>
    <source>
        <strain evidence="6 7">NRRL B-24470</strain>
    </source>
</reference>
<dbReference type="RefSeq" id="WP_051510029.1">
    <property type="nucleotide sequence ID" value="NZ_AWSA01000005.1"/>
</dbReference>
<dbReference type="eggNOG" id="COG2141">
    <property type="taxonomic scope" value="Bacteria"/>
</dbReference>
<feature type="domain" description="Luciferase-like" evidence="5">
    <location>
        <begin position="20"/>
        <end position="239"/>
    </location>
</feature>
<evidence type="ECO:0000256" key="4">
    <source>
        <dbReference type="ARBA" id="ARBA00023033"/>
    </source>
</evidence>
<dbReference type="Pfam" id="PF00296">
    <property type="entry name" value="Bac_luciferase"/>
    <property type="match status" value="1"/>
</dbReference>
<protein>
    <submittedName>
        <fullName evidence="6">Luciferase</fullName>
    </submittedName>
</protein>
<dbReference type="Proteomes" id="UP000019489">
    <property type="component" value="Unassembled WGS sequence"/>
</dbReference>
<proteinExistence type="predicted"/>
<evidence type="ECO:0000313" key="7">
    <source>
        <dbReference type="Proteomes" id="UP000019489"/>
    </source>
</evidence>
<gene>
    <name evidence="6" type="ORF">N865_03650</name>
</gene>
<evidence type="ECO:0000259" key="5">
    <source>
        <dbReference type="Pfam" id="PF00296"/>
    </source>
</evidence>
<keyword evidence="1" id="KW-0285">Flavoprotein</keyword>
<dbReference type="SUPFAM" id="SSF51679">
    <property type="entry name" value="Bacterial luciferase-like"/>
    <property type="match status" value="1"/>
</dbReference>
<dbReference type="InterPro" id="IPR050172">
    <property type="entry name" value="SsuD_RutA_monooxygenase"/>
</dbReference>
<dbReference type="InterPro" id="IPR036661">
    <property type="entry name" value="Luciferase-like_sf"/>
</dbReference>
<keyword evidence="3" id="KW-0560">Oxidoreductase</keyword>
<evidence type="ECO:0000256" key="1">
    <source>
        <dbReference type="ARBA" id="ARBA00022630"/>
    </source>
</evidence>